<dbReference type="InterPro" id="IPR055214">
    <property type="entry name" value="PTP-NADK"/>
</dbReference>
<dbReference type="OrthoDB" id="10293176at2759"/>
<proteinExistence type="predicted"/>
<reference evidence="2 3" key="1">
    <citation type="submission" date="2015-01" db="EMBL/GenBank/DDBJ databases">
        <title>Genome of allotetraploid Gossypium barbadense reveals genomic plasticity and fiber elongation in cotton evolution.</title>
        <authorList>
            <person name="Chen X."/>
            <person name="Liu X."/>
            <person name="Zhao B."/>
            <person name="Zheng H."/>
            <person name="Hu Y."/>
            <person name="Lu G."/>
            <person name="Yang C."/>
            <person name="Chen J."/>
            <person name="Shan C."/>
            <person name="Zhang L."/>
            <person name="Zhou Y."/>
            <person name="Wang L."/>
            <person name="Guo W."/>
            <person name="Bai Y."/>
            <person name="Ruan J."/>
            <person name="Shangguan X."/>
            <person name="Mao Y."/>
            <person name="Jiang J."/>
            <person name="Zhu Y."/>
            <person name="Lei J."/>
            <person name="Kang H."/>
            <person name="Chen S."/>
            <person name="He X."/>
            <person name="Wang R."/>
            <person name="Wang Y."/>
            <person name="Chen J."/>
            <person name="Wang L."/>
            <person name="Yu S."/>
            <person name="Wang B."/>
            <person name="Wei J."/>
            <person name="Song S."/>
            <person name="Lu X."/>
            <person name="Gao Z."/>
            <person name="Gu W."/>
            <person name="Deng X."/>
            <person name="Ma D."/>
            <person name="Wang S."/>
            <person name="Liang W."/>
            <person name="Fang L."/>
            <person name="Cai C."/>
            <person name="Zhu X."/>
            <person name="Zhou B."/>
            <person name="Zhang Y."/>
            <person name="Chen Z."/>
            <person name="Xu S."/>
            <person name="Zhu R."/>
            <person name="Wang S."/>
            <person name="Zhang T."/>
            <person name="Zhao G."/>
        </authorList>
    </citation>
    <scope>NUCLEOTIDE SEQUENCE [LARGE SCALE GENOMIC DNA]</scope>
    <source>
        <strain evidence="3">cv. Xinhai21</strain>
        <tissue evidence="2">Leaf</tissue>
    </source>
</reference>
<organism evidence="2 3">
    <name type="scientific">Gossypium barbadense</name>
    <name type="common">Sea Island cotton</name>
    <name type="synonym">Hibiscus barbadensis</name>
    <dbReference type="NCBI Taxonomy" id="3634"/>
    <lineage>
        <taxon>Eukaryota</taxon>
        <taxon>Viridiplantae</taxon>
        <taxon>Streptophyta</taxon>
        <taxon>Embryophyta</taxon>
        <taxon>Tracheophyta</taxon>
        <taxon>Spermatophyta</taxon>
        <taxon>Magnoliopsida</taxon>
        <taxon>eudicotyledons</taxon>
        <taxon>Gunneridae</taxon>
        <taxon>Pentapetalae</taxon>
        <taxon>rosids</taxon>
        <taxon>malvids</taxon>
        <taxon>Malvales</taxon>
        <taxon>Malvaceae</taxon>
        <taxon>Malvoideae</taxon>
        <taxon>Gossypium</taxon>
    </lineage>
</organism>
<dbReference type="InterPro" id="IPR029021">
    <property type="entry name" value="Prot-tyrosine_phosphatase-like"/>
</dbReference>
<feature type="domain" description="DSP-PTPase phosphatase fused to NAD+ Kinase" evidence="1">
    <location>
        <begin position="89"/>
        <end position="144"/>
    </location>
</feature>
<protein>
    <recommendedName>
        <fullName evidence="1">DSP-PTPase phosphatase fused to NAD+ Kinase domain-containing protein</fullName>
    </recommendedName>
</protein>
<accession>A0A2P5W3H4</accession>
<evidence type="ECO:0000259" key="1">
    <source>
        <dbReference type="Pfam" id="PF22741"/>
    </source>
</evidence>
<evidence type="ECO:0000313" key="3">
    <source>
        <dbReference type="Proteomes" id="UP000239757"/>
    </source>
</evidence>
<gene>
    <name evidence="2" type="ORF">GOBAR_AA35086</name>
</gene>
<sequence>MGPNNLRVDIAYNDGGKWMLMQPYPERVAEESTFSSQVSKGVKTNRSQFQMGNGALFGASYIQKTAQSHDVSQLQWIGPVPGDIPEVEAYCEIEFWRGGQVTEEGLKWLIDRGFKTIVDLRAETVKDNFYQSALDDAILSEKVDFLFCI</sequence>
<dbReference type="Pfam" id="PF22741">
    <property type="entry name" value="PTP-NADK"/>
    <property type="match status" value="1"/>
</dbReference>
<dbReference type="AlphaFoldDB" id="A0A2P5W3H4"/>
<evidence type="ECO:0000313" key="2">
    <source>
        <dbReference type="EMBL" id="PPR85605.1"/>
    </source>
</evidence>
<dbReference type="Proteomes" id="UP000239757">
    <property type="component" value="Unassembled WGS sequence"/>
</dbReference>
<dbReference type="Gene3D" id="3.90.190.10">
    <property type="entry name" value="Protein tyrosine phosphatase superfamily"/>
    <property type="match status" value="1"/>
</dbReference>
<name>A0A2P5W3H4_GOSBA</name>
<dbReference type="EMBL" id="KZ669327">
    <property type="protein sequence ID" value="PPR85605.1"/>
    <property type="molecule type" value="Genomic_DNA"/>
</dbReference>